<feature type="transmembrane region" description="Helical" evidence="2">
    <location>
        <begin position="140"/>
        <end position="161"/>
    </location>
</feature>
<feature type="region of interest" description="Disordered" evidence="1">
    <location>
        <begin position="496"/>
        <end position="523"/>
    </location>
</feature>
<gene>
    <name evidence="3" type="ORF">MKK02DRAFT_38500</name>
</gene>
<feature type="transmembrane region" description="Helical" evidence="2">
    <location>
        <begin position="191"/>
        <end position="214"/>
    </location>
</feature>
<keyword evidence="4" id="KW-1185">Reference proteome</keyword>
<evidence type="ECO:0000256" key="1">
    <source>
        <dbReference type="SAM" id="MobiDB-lite"/>
    </source>
</evidence>
<dbReference type="SUPFAM" id="SSF81321">
    <property type="entry name" value="Family A G protein-coupled receptor-like"/>
    <property type="match status" value="1"/>
</dbReference>
<dbReference type="GeneID" id="77729335"/>
<keyword evidence="2" id="KW-0472">Membrane</keyword>
<feature type="region of interest" description="Disordered" evidence="1">
    <location>
        <begin position="571"/>
        <end position="599"/>
    </location>
</feature>
<accession>A0AA38LR26</accession>
<feature type="compositionally biased region" description="Low complexity" evidence="1">
    <location>
        <begin position="496"/>
        <end position="518"/>
    </location>
</feature>
<feature type="transmembrane region" description="Helical" evidence="2">
    <location>
        <begin position="12"/>
        <end position="33"/>
    </location>
</feature>
<dbReference type="AlphaFoldDB" id="A0AA38LR26"/>
<keyword evidence="2" id="KW-0812">Transmembrane</keyword>
<feature type="transmembrane region" description="Helical" evidence="2">
    <location>
        <begin position="294"/>
        <end position="315"/>
    </location>
</feature>
<organism evidence="3 4">
    <name type="scientific">Dioszegia hungarica</name>
    <dbReference type="NCBI Taxonomy" id="4972"/>
    <lineage>
        <taxon>Eukaryota</taxon>
        <taxon>Fungi</taxon>
        <taxon>Dikarya</taxon>
        <taxon>Basidiomycota</taxon>
        <taxon>Agaricomycotina</taxon>
        <taxon>Tremellomycetes</taxon>
        <taxon>Tremellales</taxon>
        <taxon>Bulleribasidiaceae</taxon>
        <taxon>Dioszegia</taxon>
    </lineage>
</organism>
<feature type="transmembrane region" description="Helical" evidence="2">
    <location>
        <begin position="327"/>
        <end position="350"/>
    </location>
</feature>
<dbReference type="Proteomes" id="UP001164286">
    <property type="component" value="Unassembled WGS sequence"/>
</dbReference>
<feature type="transmembrane region" description="Helical" evidence="2">
    <location>
        <begin position="96"/>
        <end position="119"/>
    </location>
</feature>
<evidence type="ECO:0000313" key="3">
    <source>
        <dbReference type="EMBL" id="KAI9633837.1"/>
    </source>
</evidence>
<dbReference type="RefSeq" id="XP_052943614.1">
    <property type="nucleotide sequence ID" value="XM_053090130.1"/>
</dbReference>
<feature type="compositionally biased region" description="Basic and acidic residues" evidence="1">
    <location>
        <begin position="577"/>
        <end position="599"/>
    </location>
</feature>
<feature type="compositionally biased region" description="Low complexity" evidence="1">
    <location>
        <begin position="235"/>
        <end position="245"/>
    </location>
</feature>
<dbReference type="EMBL" id="JAKWFO010000008">
    <property type="protein sequence ID" value="KAI9633837.1"/>
    <property type="molecule type" value="Genomic_DNA"/>
</dbReference>
<evidence type="ECO:0000256" key="2">
    <source>
        <dbReference type="SAM" id="Phobius"/>
    </source>
</evidence>
<feature type="region of interest" description="Disordered" evidence="1">
    <location>
        <begin position="233"/>
        <end position="252"/>
    </location>
</feature>
<comment type="caution">
    <text evidence="3">The sequence shown here is derived from an EMBL/GenBank/DDBJ whole genome shotgun (WGS) entry which is preliminary data.</text>
</comment>
<protein>
    <submittedName>
        <fullName evidence="3">Uncharacterized protein</fullName>
    </submittedName>
</protein>
<evidence type="ECO:0000313" key="4">
    <source>
        <dbReference type="Proteomes" id="UP001164286"/>
    </source>
</evidence>
<name>A0AA38LR26_9TREE</name>
<proteinExistence type="predicted"/>
<sequence>MQTTQEMVRRACTGIEAVSLAVNVFILGTSLWVRTVPTAKHHTQRVSYTIIMWAVAMQMGYDIDRLILYSGDDSRFNVRPASCATGMYFFLSQLHITNFLITCIAVNLMLIVCFGVNPIEKSEYHSGHTVGLSLRFAELLRWYVGVSIALGAFIPIIPAALGHFGPDPLYRLCYLTPLEPTERMRVVVLDVVLWELLAIVVASLSMIAVLITLFRSGRSTARALIRGNPMNAQLSTSSGSAPSGKSVRRGSSSTWRSLGVCFGRSRKEETESGLQPLQSMHTLQDQFLGIALKISLYPIFLIIANVIISVADLYFNYTLRNGVTSVAFLAVYQILYAGRGFCFAILCIFVDPSFQAGVKAAWYAQRDERMHALGRPPMAVLGGAVPDHMSFGQFLSSVPETSSDALNPPADGSRRGSAATVDLSSALASLPYTAEHGVPPLDTPPDESVSAYLRMPKSPTRSQHFTRSFAGVTSGSLPTGLSDDVDVDLRLSYAPSPTRSTFSPTRSTFSPTRSTFSRDTGPLAEGVSELDESMLDEKTDAEVATEAATEAEVQAQGHAAHALLQARRSSEMLQPGRRGEVRASAEVRPARHREGWSSGVDAKRRFEELGRQL</sequence>
<reference evidence="3" key="1">
    <citation type="journal article" date="2022" name="G3 (Bethesda)">
        <title>High quality genome of the basidiomycete yeast Dioszegia hungarica PDD-24b-2 isolated from cloud water.</title>
        <authorList>
            <person name="Jarrige D."/>
            <person name="Haridas S."/>
            <person name="Bleykasten-Grosshans C."/>
            <person name="Joly M."/>
            <person name="Nadalig T."/>
            <person name="Sancelme M."/>
            <person name="Vuilleumier S."/>
            <person name="Grigoriev I.V."/>
            <person name="Amato P."/>
            <person name="Bringel F."/>
        </authorList>
    </citation>
    <scope>NUCLEOTIDE SEQUENCE</scope>
    <source>
        <strain evidence="3">PDD-24b-2</strain>
    </source>
</reference>
<keyword evidence="2" id="KW-1133">Transmembrane helix</keyword>